<comment type="cofactor">
    <cofactor evidence="1">
        <name>L-ascorbate</name>
        <dbReference type="ChEBI" id="CHEBI:38290"/>
    </cofactor>
</comment>
<dbReference type="RefSeq" id="XP_024739061.1">
    <property type="nucleotide sequence ID" value="XM_024874442.1"/>
</dbReference>
<keyword evidence="5" id="KW-0408">Iron</keyword>
<evidence type="ECO:0000256" key="2">
    <source>
        <dbReference type="ARBA" id="ARBA00022723"/>
    </source>
</evidence>
<evidence type="ECO:0000259" key="6">
    <source>
        <dbReference type="SMART" id="SM00702"/>
    </source>
</evidence>
<keyword evidence="3" id="KW-0223">Dioxygenase</keyword>
<keyword evidence="4" id="KW-0560">Oxidoreductase</keyword>
<evidence type="ECO:0000256" key="4">
    <source>
        <dbReference type="ARBA" id="ARBA00023002"/>
    </source>
</evidence>
<dbReference type="GO" id="GO:0004656">
    <property type="term" value="F:procollagen-proline 4-dioxygenase activity"/>
    <property type="evidence" value="ECO:0007669"/>
    <property type="project" value="TreeGrafter"/>
</dbReference>
<dbReference type="STRING" id="1095630.A0A2J6TGL7"/>
<dbReference type="GeneID" id="36582522"/>
<dbReference type="AlphaFoldDB" id="A0A2J6TGL7"/>
<sequence>MLSILRCGQFISEHSSSIFNVAIPGHLDTDSYSCDQSYTIELLSIDPLAIYINNFLRDEEIEHLLELGSQTAVLPKEDIVCECLTKRMKSILGNVQHMEVETLQIVKYDAGGDHYKSHTDWFDAPKNDLPYGSEGGSEKPSNRLGSIFAYLDDDCERGETYFPFLPSVLESADVNKFALAAGDTGLLVKPRRGNAIFWNNLHGNGSGDERTAHAGIAVESGTKIGLNIWSRYFLDEPMVGGD</sequence>
<dbReference type="InParanoid" id="A0A2J6TGL7"/>
<gene>
    <name evidence="7" type="ORF">K444DRAFT_525389</name>
</gene>
<dbReference type="GO" id="GO:0005506">
    <property type="term" value="F:iron ion binding"/>
    <property type="evidence" value="ECO:0007669"/>
    <property type="project" value="InterPro"/>
</dbReference>
<dbReference type="InterPro" id="IPR045054">
    <property type="entry name" value="P4HA-like"/>
</dbReference>
<evidence type="ECO:0000313" key="7">
    <source>
        <dbReference type="EMBL" id="PMD62157.1"/>
    </source>
</evidence>
<keyword evidence="2" id="KW-0479">Metal-binding</keyword>
<dbReference type="GO" id="GO:0005783">
    <property type="term" value="C:endoplasmic reticulum"/>
    <property type="evidence" value="ECO:0007669"/>
    <property type="project" value="TreeGrafter"/>
</dbReference>
<dbReference type="Proteomes" id="UP000235371">
    <property type="component" value="Unassembled WGS sequence"/>
</dbReference>
<dbReference type="PANTHER" id="PTHR10869">
    <property type="entry name" value="PROLYL 4-HYDROXYLASE ALPHA SUBUNIT"/>
    <property type="match status" value="1"/>
</dbReference>
<name>A0A2J6TGL7_9HELO</name>
<reference evidence="7 8" key="1">
    <citation type="submission" date="2016-04" db="EMBL/GenBank/DDBJ databases">
        <title>A degradative enzymes factory behind the ericoid mycorrhizal symbiosis.</title>
        <authorList>
            <consortium name="DOE Joint Genome Institute"/>
            <person name="Martino E."/>
            <person name="Morin E."/>
            <person name="Grelet G."/>
            <person name="Kuo A."/>
            <person name="Kohler A."/>
            <person name="Daghino S."/>
            <person name="Barry K."/>
            <person name="Choi C."/>
            <person name="Cichocki N."/>
            <person name="Clum A."/>
            <person name="Copeland A."/>
            <person name="Hainaut M."/>
            <person name="Haridas S."/>
            <person name="Labutti K."/>
            <person name="Lindquist E."/>
            <person name="Lipzen A."/>
            <person name="Khouja H.-R."/>
            <person name="Murat C."/>
            <person name="Ohm R."/>
            <person name="Olson A."/>
            <person name="Spatafora J."/>
            <person name="Veneault-Fourrey C."/>
            <person name="Henrissat B."/>
            <person name="Grigoriev I."/>
            <person name="Martin F."/>
            <person name="Perotto S."/>
        </authorList>
    </citation>
    <scope>NUCLEOTIDE SEQUENCE [LARGE SCALE GENOMIC DNA]</scope>
    <source>
        <strain evidence="7 8">E</strain>
    </source>
</reference>
<dbReference type="Pfam" id="PF13640">
    <property type="entry name" value="2OG-FeII_Oxy_3"/>
    <property type="match status" value="1"/>
</dbReference>
<accession>A0A2J6TGL7</accession>
<dbReference type="EMBL" id="KZ613785">
    <property type="protein sequence ID" value="PMD62157.1"/>
    <property type="molecule type" value="Genomic_DNA"/>
</dbReference>
<dbReference type="Gene3D" id="2.60.120.620">
    <property type="entry name" value="q2cbj1_9rhob like domain"/>
    <property type="match status" value="1"/>
</dbReference>
<evidence type="ECO:0000256" key="3">
    <source>
        <dbReference type="ARBA" id="ARBA00022964"/>
    </source>
</evidence>
<dbReference type="OrthoDB" id="420380at2759"/>
<evidence type="ECO:0000256" key="1">
    <source>
        <dbReference type="ARBA" id="ARBA00001961"/>
    </source>
</evidence>
<keyword evidence="8" id="KW-1185">Reference proteome</keyword>
<protein>
    <recommendedName>
        <fullName evidence="6">Prolyl 4-hydroxylase alpha subunit domain-containing protein</fullName>
    </recommendedName>
</protein>
<organism evidence="7 8">
    <name type="scientific">Hyaloscypha bicolor E</name>
    <dbReference type="NCBI Taxonomy" id="1095630"/>
    <lineage>
        <taxon>Eukaryota</taxon>
        <taxon>Fungi</taxon>
        <taxon>Dikarya</taxon>
        <taxon>Ascomycota</taxon>
        <taxon>Pezizomycotina</taxon>
        <taxon>Leotiomycetes</taxon>
        <taxon>Helotiales</taxon>
        <taxon>Hyaloscyphaceae</taxon>
        <taxon>Hyaloscypha</taxon>
        <taxon>Hyaloscypha bicolor</taxon>
    </lineage>
</organism>
<feature type="domain" description="Prolyl 4-hydroxylase alpha subunit" evidence="6">
    <location>
        <begin position="47"/>
        <end position="231"/>
    </location>
</feature>
<proteinExistence type="predicted"/>
<dbReference type="GO" id="GO:0031418">
    <property type="term" value="F:L-ascorbic acid binding"/>
    <property type="evidence" value="ECO:0007669"/>
    <property type="project" value="InterPro"/>
</dbReference>
<evidence type="ECO:0000313" key="8">
    <source>
        <dbReference type="Proteomes" id="UP000235371"/>
    </source>
</evidence>
<dbReference type="InterPro" id="IPR044862">
    <property type="entry name" value="Pro_4_hyd_alph_FE2OG_OXY"/>
</dbReference>
<dbReference type="InterPro" id="IPR006620">
    <property type="entry name" value="Pro_4_hyd_alph"/>
</dbReference>
<dbReference type="PANTHER" id="PTHR10869:SF246">
    <property type="entry name" value="TRANSMEMBRANE PROLYL 4-HYDROXYLASE"/>
    <property type="match status" value="1"/>
</dbReference>
<evidence type="ECO:0000256" key="5">
    <source>
        <dbReference type="ARBA" id="ARBA00023004"/>
    </source>
</evidence>
<dbReference type="SMART" id="SM00702">
    <property type="entry name" value="P4Hc"/>
    <property type="match status" value="1"/>
</dbReference>